<dbReference type="Proteomes" id="UP001239759">
    <property type="component" value="Unassembled WGS sequence"/>
</dbReference>
<dbReference type="InterPro" id="IPR032808">
    <property type="entry name" value="DoxX"/>
</dbReference>
<feature type="compositionally biased region" description="Basic and acidic residues" evidence="5">
    <location>
        <begin position="257"/>
        <end position="283"/>
    </location>
</feature>
<evidence type="ECO:0000313" key="8">
    <source>
        <dbReference type="Proteomes" id="UP001224412"/>
    </source>
</evidence>
<reference evidence="7 9" key="1">
    <citation type="submission" date="2023-05" db="EMBL/GenBank/DDBJ databases">
        <title>Metabolic capabilities are highly conserved among human nasal-associated Corynebacterium species in pangenomic analyses.</title>
        <authorList>
            <person name="Tran T.H."/>
            <person name="Roberts A.Q."/>
            <person name="Escapa I.F."/>
            <person name="Gao W."/>
            <person name="Conlan S."/>
            <person name="Kong H."/>
            <person name="Segre J.A."/>
            <person name="Kelly M.S."/>
            <person name="Lemon K.P."/>
        </authorList>
    </citation>
    <scope>NUCLEOTIDE SEQUENCE</scope>
    <source>
        <strain evidence="7">KPL2773</strain>
        <strain evidence="6 9">KPL3772</strain>
    </source>
</reference>
<dbReference type="AlphaFoldDB" id="A0AAP4BSR1"/>
<feature type="compositionally biased region" description="Basic residues" evidence="5">
    <location>
        <begin position="221"/>
        <end position="231"/>
    </location>
</feature>
<feature type="compositionally biased region" description="Basic residues" evidence="5">
    <location>
        <begin position="247"/>
        <end position="256"/>
    </location>
</feature>
<evidence type="ECO:0000256" key="3">
    <source>
        <dbReference type="ARBA" id="ARBA00022989"/>
    </source>
</evidence>
<organism evidence="7 8">
    <name type="scientific">Corynebacterium pseudodiphtheriticum</name>
    <dbReference type="NCBI Taxonomy" id="37637"/>
    <lineage>
        <taxon>Bacteria</taxon>
        <taxon>Bacillati</taxon>
        <taxon>Actinomycetota</taxon>
        <taxon>Actinomycetes</taxon>
        <taxon>Mycobacteriales</taxon>
        <taxon>Corynebacteriaceae</taxon>
        <taxon>Corynebacterium</taxon>
    </lineage>
</organism>
<evidence type="ECO:0000313" key="6">
    <source>
        <dbReference type="EMBL" id="MDK4290892.1"/>
    </source>
</evidence>
<dbReference type="EMBL" id="JASNUQ010000017">
    <property type="protein sequence ID" value="MDK4290892.1"/>
    <property type="molecule type" value="Genomic_DNA"/>
</dbReference>
<keyword evidence="2" id="KW-0812">Transmembrane</keyword>
<evidence type="ECO:0000256" key="4">
    <source>
        <dbReference type="ARBA" id="ARBA00023136"/>
    </source>
</evidence>
<dbReference type="Pfam" id="PF07681">
    <property type="entry name" value="DoxX"/>
    <property type="match status" value="1"/>
</dbReference>
<keyword evidence="9" id="KW-1185">Reference proteome</keyword>
<keyword evidence="4" id="KW-0472">Membrane</keyword>
<sequence length="283" mass="30760">MIRKIARPMLASVFILDGVDALRKTNERVDTTEDLIARVRKIVPADIADAIPNSPKTVARALGGIKVGAGSLFAIGKAPRLAAATLAITSLPTLFTRDAFWSADEDDERRARLNNFATSSALLGGLFIASQDTEGKPGLKWRAEHASKQAGKKMQQALPTQSDSEKMLQDAREKAGEFGGQASDWIKDSSEKAQAYVKDNKGDWSKNANEWLDAARSNAKTAKKSTVKAAKKAQDKANDALKDAEKKHGKKAKKARKNAEKIQSKADKALSKAMKKLDKKIDF</sequence>
<gene>
    <name evidence="6" type="ORF">QPX23_09230</name>
    <name evidence="7" type="ORF">QPX42_09525</name>
</gene>
<evidence type="ECO:0000313" key="9">
    <source>
        <dbReference type="Proteomes" id="UP001239759"/>
    </source>
</evidence>
<comment type="subcellular location">
    <subcellularLocation>
        <location evidence="1">Membrane</location>
        <topology evidence="1">Multi-pass membrane protein</topology>
    </subcellularLocation>
</comment>
<dbReference type="GO" id="GO:0016020">
    <property type="term" value="C:membrane"/>
    <property type="evidence" value="ECO:0007669"/>
    <property type="project" value="UniProtKB-SubCell"/>
</dbReference>
<dbReference type="RefSeq" id="WP_021352217.1">
    <property type="nucleotide sequence ID" value="NZ_CP051667.1"/>
</dbReference>
<dbReference type="GeneID" id="42781446"/>
<protein>
    <submittedName>
        <fullName evidence="7">DoxX family protein</fullName>
    </submittedName>
</protein>
<dbReference type="EMBL" id="JASNVH010000016">
    <property type="protein sequence ID" value="MDK4307775.1"/>
    <property type="molecule type" value="Genomic_DNA"/>
</dbReference>
<keyword evidence="3" id="KW-1133">Transmembrane helix</keyword>
<evidence type="ECO:0000256" key="5">
    <source>
        <dbReference type="SAM" id="MobiDB-lite"/>
    </source>
</evidence>
<accession>A0AAP4BSR1</accession>
<evidence type="ECO:0000313" key="7">
    <source>
        <dbReference type="EMBL" id="MDK4307775.1"/>
    </source>
</evidence>
<comment type="caution">
    <text evidence="7">The sequence shown here is derived from an EMBL/GenBank/DDBJ whole genome shotgun (WGS) entry which is preliminary data.</text>
</comment>
<evidence type="ECO:0000256" key="1">
    <source>
        <dbReference type="ARBA" id="ARBA00004141"/>
    </source>
</evidence>
<evidence type="ECO:0000256" key="2">
    <source>
        <dbReference type="ARBA" id="ARBA00022692"/>
    </source>
</evidence>
<dbReference type="Proteomes" id="UP001224412">
    <property type="component" value="Unassembled WGS sequence"/>
</dbReference>
<feature type="region of interest" description="Disordered" evidence="5">
    <location>
        <begin position="217"/>
        <end position="283"/>
    </location>
</feature>
<feature type="compositionally biased region" description="Basic and acidic residues" evidence="5">
    <location>
        <begin position="232"/>
        <end position="246"/>
    </location>
</feature>
<proteinExistence type="predicted"/>
<name>A0AAP4BSR1_9CORY</name>